<dbReference type="InterPro" id="IPR013520">
    <property type="entry name" value="Ribonucl_H"/>
</dbReference>
<protein>
    <recommendedName>
        <fullName evidence="4">Exonuclease domain-containing protein</fullName>
    </recommendedName>
</protein>
<dbReference type="GO" id="GO:0003676">
    <property type="term" value="F:nucleic acid binding"/>
    <property type="evidence" value="ECO:0007669"/>
    <property type="project" value="InterPro"/>
</dbReference>
<dbReference type="PANTHER" id="PTHR23044">
    <property type="entry name" value="3'-5' EXONUCLEASE ERI1-RELATED"/>
    <property type="match status" value="1"/>
</dbReference>
<dbReference type="InterPro" id="IPR036397">
    <property type="entry name" value="RNaseH_sf"/>
</dbReference>
<dbReference type="Proteomes" id="UP000218231">
    <property type="component" value="Unassembled WGS sequence"/>
</dbReference>
<dbReference type="FunFam" id="3.30.420.10:FF:000200">
    <property type="entry name" value="Protein CBG10739"/>
    <property type="match status" value="1"/>
</dbReference>
<accession>A0A2A2M1V4</accession>
<sequence>MFRCFAFPCSSFSTSASRCAAKKLRQSINNLTNVPPKQQLWMNKPKPFMPTNFAPLGSSKPVAQDFDYLLVLDFEATCIENDKIQPVQEIIEFPVIAINTDGWKETAIFHQYVKPTVNPILTTYCTSLTGIIQEMVDNGKTLSEVLEDFDFWLEENQIKQTNFTFVSCGDWDLQLALPNECQAKEIEMPEYLTKWINVKKAYAEHTGEFPKGLKDLLARCNLTFEGRVHSGIDDTRNICKIAETLYKSGYKFRLQVINQQLARTVNSIPWSLQTAHQPATHHGDHFFVRKTAVLKN</sequence>
<keyword evidence="6" id="KW-1185">Reference proteome</keyword>
<dbReference type="Pfam" id="PF00929">
    <property type="entry name" value="RNase_T"/>
    <property type="match status" value="1"/>
</dbReference>
<dbReference type="AlphaFoldDB" id="A0A2A2M1V4"/>
<dbReference type="InterPro" id="IPR012337">
    <property type="entry name" value="RNaseH-like_sf"/>
</dbReference>
<dbReference type="STRING" id="2018661.A0A2A2M1V4"/>
<dbReference type="InterPro" id="IPR051274">
    <property type="entry name" value="3-5_Exoribonuclease"/>
</dbReference>
<dbReference type="EMBL" id="LIAE01006252">
    <property type="protein sequence ID" value="PAV92265.1"/>
    <property type="molecule type" value="Genomic_DNA"/>
</dbReference>
<evidence type="ECO:0000313" key="5">
    <source>
        <dbReference type="EMBL" id="PAV92265.1"/>
    </source>
</evidence>
<dbReference type="GO" id="GO:0000175">
    <property type="term" value="F:3'-5'-RNA exonuclease activity"/>
    <property type="evidence" value="ECO:0007669"/>
    <property type="project" value="InterPro"/>
</dbReference>
<evidence type="ECO:0000256" key="2">
    <source>
        <dbReference type="ARBA" id="ARBA00022801"/>
    </source>
</evidence>
<keyword evidence="2" id="KW-0378">Hydrolase</keyword>
<reference evidence="5 6" key="1">
    <citation type="journal article" date="2017" name="Curr. Biol.">
        <title>Genome architecture and evolution of a unichromosomal asexual nematode.</title>
        <authorList>
            <person name="Fradin H."/>
            <person name="Zegar C."/>
            <person name="Gutwein M."/>
            <person name="Lucas J."/>
            <person name="Kovtun M."/>
            <person name="Corcoran D."/>
            <person name="Baugh L.R."/>
            <person name="Kiontke K."/>
            <person name="Gunsalus K."/>
            <person name="Fitch D.H."/>
            <person name="Piano F."/>
        </authorList>
    </citation>
    <scope>NUCLEOTIDE SEQUENCE [LARGE SCALE GENOMIC DNA]</scope>
    <source>
        <strain evidence="5">PF1309</strain>
    </source>
</reference>
<dbReference type="InterPro" id="IPR047201">
    <property type="entry name" value="ERI-1_3'hExo-like"/>
</dbReference>
<evidence type="ECO:0000259" key="4">
    <source>
        <dbReference type="SMART" id="SM00479"/>
    </source>
</evidence>
<evidence type="ECO:0000313" key="6">
    <source>
        <dbReference type="Proteomes" id="UP000218231"/>
    </source>
</evidence>
<dbReference type="PANTHER" id="PTHR23044:SF61">
    <property type="entry name" value="3'-5' EXORIBONUCLEASE 1-RELATED"/>
    <property type="match status" value="1"/>
</dbReference>
<dbReference type="SMART" id="SM00479">
    <property type="entry name" value="EXOIII"/>
    <property type="match status" value="1"/>
</dbReference>
<comment type="caution">
    <text evidence="5">The sequence shown here is derived from an EMBL/GenBank/DDBJ whole genome shotgun (WGS) entry which is preliminary data.</text>
</comment>
<organism evidence="5 6">
    <name type="scientific">Diploscapter pachys</name>
    <dbReference type="NCBI Taxonomy" id="2018661"/>
    <lineage>
        <taxon>Eukaryota</taxon>
        <taxon>Metazoa</taxon>
        <taxon>Ecdysozoa</taxon>
        <taxon>Nematoda</taxon>
        <taxon>Chromadorea</taxon>
        <taxon>Rhabditida</taxon>
        <taxon>Rhabditina</taxon>
        <taxon>Rhabditomorpha</taxon>
        <taxon>Rhabditoidea</taxon>
        <taxon>Rhabditidae</taxon>
        <taxon>Diploscapter</taxon>
    </lineage>
</organism>
<evidence type="ECO:0000256" key="1">
    <source>
        <dbReference type="ARBA" id="ARBA00022722"/>
    </source>
</evidence>
<evidence type="ECO:0000256" key="3">
    <source>
        <dbReference type="ARBA" id="ARBA00022839"/>
    </source>
</evidence>
<dbReference type="SUPFAM" id="SSF53098">
    <property type="entry name" value="Ribonuclease H-like"/>
    <property type="match status" value="1"/>
</dbReference>
<dbReference type="Gene3D" id="3.30.420.10">
    <property type="entry name" value="Ribonuclease H-like superfamily/Ribonuclease H"/>
    <property type="match status" value="1"/>
</dbReference>
<dbReference type="CDD" id="cd06133">
    <property type="entry name" value="ERI-1_3'hExo_like"/>
    <property type="match status" value="1"/>
</dbReference>
<feature type="domain" description="Exonuclease" evidence="4">
    <location>
        <begin position="68"/>
        <end position="251"/>
    </location>
</feature>
<keyword evidence="1" id="KW-0540">Nuclease</keyword>
<gene>
    <name evidence="5" type="ORF">WR25_09031</name>
</gene>
<dbReference type="OrthoDB" id="448399at2759"/>
<proteinExistence type="predicted"/>
<keyword evidence="3" id="KW-0269">Exonuclease</keyword>
<name>A0A2A2M1V4_9BILA</name>